<keyword evidence="2" id="KW-1185">Reference proteome</keyword>
<protein>
    <submittedName>
        <fullName evidence="1">Uncharacterized protein</fullName>
    </submittedName>
</protein>
<dbReference type="Proteomes" id="UP001234989">
    <property type="component" value="Chromosome 6"/>
</dbReference>
<organism evidence="1 2">
    <name type="scientific">Solanum verrucosum</name>
    <dbReference type="NCBI Taxonomy" id="315347"/>
    <lineage>
        <taxon>Eukaryota</taxon>
        <taxon>Viridiplantae</taxon>
        <taxon>Streptophyta</taxon>
        <taxon>Embryophyta</taxon>
        <taxon>Tracheophyta</taxon>
        <taxon>Spermatophyta</taxon>
        <taxon>Magnoliopsida</taxon>
        <taxon>eudicotyledons</taxon>
        <taxon>Gunneridae</taxon>
        <taxon>Pentapetalae</taxon>
        <taxon>asterids</taxon>
        <taxon>lamiids</taxon>
        <taxon>Solanales</taxon>
        <taxon>Solanaceae</taxon>
        <taxon>Solanoideae</taxon>
        <taxon>Solaneae</taxon>
        <taxon>Solanum</taxon>
    </lineage>
</organism>
<gene>
    <name evidence="1" type="ORF">MTR67_026406</name>
</gene>
<evidence type="ECO:0000313" key="2">
    <source>
        <dbReference type="Proteomes" id="UP001234989"/>
    </source>
</evidence>
<sequence length="33" mass="3693">MRVCFGTSNGFRVPATSRVLARVVTIFVSEHRV</sequence>
<proteinExistence type="predicted"/>
<name>A0AAF0TUF4_SOLVR</name>
<dbReference type="EMBL" id="CP133617">
    <property type="protein sequence ID" value="WMV33021.1"/>
    <property type="molecule type" value="Genomic_DNA"/>
</dbReference>
<reference evidence="1" key="1">
    <citation type="submission" date="2023-08" db="EMBL/GenBank/DDBJ databases">
        <title>A de novo genome assembly of Solanum verrucosum Schlechtendal, a Mexican diploid species geographically isolated from the other diploid A-genome species in potato relatives.</title>
        <authorList>
            <person name="Hosaka K."/>
        </authorList>
    </citation>
    <scope>NUCLEOTIDE SEQUENCE</scope>
    <source>
        <tissue evidence="1">Young leaves</tissue>
    </source>
</reference>
<accession>A0AAF0TUF4</accession>
<evidence type="ECO:0000313" key="1">
    <source>
        <dbReference type="EMBL" id="WMV33021.1"/>
    </source>
</evidence>
<dbReference type="AlphaFoldDB" id="A0AAF0TUF4"/>